<reference evidence="4 5" key="1">
    <citation type="submission" date="2020-06" db="EMBL/GenBank/DDBJ databases">
        <title>Interaction of electrochemicaly active bacteria, Geobacter bremensis R4 on different carbon anode.</title>
        <authorList>
            <person name="Meng L."/>
            <person name="Yoshida N."/>
        </authorList>
    </citation>
    <scope>NUCLEOTIDE SEQUENCE [LARGE SCALE GENOMIC DNA]</scope>
    <source>
        <strain evidence="4 5">R4</strain>
    </source>
</reference>
<dbReference type="AlphaFoldDB" id="A0A6S6M8Z2"/>
<evidence type="ECO:0000256" key="3">
    <source>
        <dbReference type="SAM" id="SignalP"/>
    </source>
</evidence>
<dbReference type="RefSeq" id="WP_185242791.1">
    <property type="nucleotide sequence ID" value="NZ_AP023213.1"/>
</dbReference>
<evidence type="ECO:0000313" key="4">
    <source>
        <dbReference type="EMBL" id="BCG47971.1"/>
    </source>
</evidence>
<proteinExistence type="inferred from homology"/>
<name>A0A6S6M8Z2_9BACT</name>
<keyword evidence="2 3" id="KW-0732">Signal</keyword>
<sequence>MLTSRFISLLMALAFLVAPGCSKEEPKKIDLGKREVLKNADRAKTGVIRIAVGGMITPKEGLAYYREFLDYIGDELGKPVEYVDIPSYEETNKMLENRNIDAAIVCSGPYVDGHKKFGLELLAAPKAFGAAVYYSYIIVPKESSAKALDDLKGKTFAFTDPLSNSGKLVPEYLLAKKGYSSSTFFSKTVYSGSHDKSIQAVAGALVDGAAVDSLIWEYLARTKPEMTAKTRIILRSEPYTTPPFVAHPAMNPSVKEKLRTILLTAHTTPKGREILEKMMTERYVAVEDRDYDSVRDMKKWVSGRQKER</sequence>
<dbReference type="NCBIfam" id="TIGR01098">
    <property type="entry name" value="3A0109s03R"/>
    <property type="match status" value="1"/>
</dbReference>
<dbReference type="SUPFAM" id="SSF53850">
    <property type="entry name" value="Periplasmic binding protein-like II"/>
    <property type="match status" value="1"/>
</dbReference>
<dbReference type="Pfam" id="PF12974">
    <property type="entry name" value="Phosphonate-bd"/>
    <property type="match status" value="1"/>
</dbReference>
<dbReference type="PANTHER" id="PTHR35841:SF1">
    <property type="entry name" value="PHOSPHONATES-BINDING PERIPLASMIC PROTEIN"/>
    <property type="match status" value="1"/>
</dbReference>
<evidence type="ECO:0000256" key="2">
    <source>
        <dbReference type="ARBA" id="ARBA00022729"/>
    </source>
</evidence>
<dbReference type="InterPro" id="IPR005770">
    <property type="entry name" value="PhnD"/>
</dbReference>
<accession>A0A6S6M8Z2</accession>
<gene>
    <name evidence="4" type="ORF">GEOBRER4_n2830</name>
</gene>
<keyword evidence="5" id="KW-1185">Reference proteome</keyword>
<protein>
    <submittedName>
        <fullName evidence="4">ABC transporter, substrate-binding protein</fullName>
    </submittedName>
</protein>
<dbReference type="PANTHER" id="PTHR35841">
    <property type="entry name" value="PHOSPHONATES-BINDING PERIPLASMIC PROTEIN"/>
    <property type="match status" value="1"/>
</dbReference>
<evidence type="ECO:0000256" key="1">
    <source>
        <dbReference type="ARBA" id="ARBA00007162"/>
    </source>
</evidence>
<feature type="chain" id="PRO_5027545556" evidence="3">
    <location>
        <begin position="24"/>
        <end position="308"/>
    </location>
</feature>
<dbReference type="GO" id="GO:0055085">
    <property type="term" value="P:transmembrane transport"/>
    <property type="evidence" value="ECO:0007669"/>
    <property type="project" value="InterPro"/>
</dbReference>
<comment type="similarity">
    <text evidence="1">Belongs to the phosphate/phosphite/phosphonate binding protein family.</text>
</comment>
<dbReference type="KEGG" id="gbn:GEOBRER4_27210"/>
<dbReference type="Proteomes" id="UP000515472">
    <property type="component" value="Chromosome"/>
</dbReference>
<dbReference type="EMBL" id="AP023213">
    <property type="protein sequence ID" value="BCG47971.1"/>
    <property type="molecule type" value="Genomic_DNA"/>
</dbReference>
<organism evidence="4 5">
    <name type="scientific">Citrifermentans bremense</name>
    <dbReference type="NCBI Taxonomy" id="60035"/>
    <lineage>
        <taxon>Bacteria</taxon>
        <taxon>Pseudomonadati</taxon>
        <taxon>Thermodesulfobacteriota</taxon>
        <taxon>Desulfuromonadia</taxon>
        <taxon>Geobacterales</taxon>
        <taxon>Geobacteraceae</taxon>
        <taxon>Citrifermentans</taxon>
    </lineage>
</organism>
<dbReference type="Gene3D" id="3.40.190.10">
    <property type="entry name" value="Periplasmic binding protein-like II"/>
    <property type="match status" value="2"/>
</dbReference>
<evidence type="ECO:0000313" key="5">
    <source>
        <dbReference type="Proteomes" id="UP000515472"/>
    </source>
</evidence>
<dbReference type="CDD" id="cd13571">
    <property type="entry name" value="PBP2_PnhD_1"/>
    <property type="match status" value="1"/>
</dbReference>
<dbReference type="GO" id="GO:0043190">
    <property type="term" value="C:ATP-binding cassette (ABC) transporter complex"/>
    <property type="evidence" value="ECO:0007669"/>
    <property type="project" value="InterPro"/>
</dbReference>
<feature type="signal peptide" evidence="3">
    <location>
        <begin position="1"/>
        <end position="23"/>
    </location>
</feature>